<dbReference type="CDD" id="cd00757">
    <property type="entry name" value="ThiF_MoeB_HesA_family"/>
    <property type="match status" value="1"/>
</dbReference>
<keyword evidence="3" id="KW-1185">Reference proteome</keyword>
<gene>
    <name evidence="2" type="ORF">HMPREF9103_03123</name>
</gene>
<evidence type="ECO:0000313" key="2">
    <source>
        <dbReference type="EMBL" id="EHL95151.1"/>
    </source>
</evidence>
<dbReference type="AlphaFoldDB" id="G9ZTN8"/>
<dbReference type="InterPro" id="IPR045886">
    <property type="entry name" value="ThiF/MoeB/HesA"/>
</dbReference>
<dbReference type="PANTHER" id="PTHR10953:SF102">
    <property type="entry name" value="ADENYLYLTRANSFERASE AND SULFURTRANSFERASE MOCS3"/>
    <property type="match status" value="1"/>
</dbReference>
<dbReference type="GO" id="GO:0016779">
    <property type="term" value="F:nucleotidyltransferase activity"/>
    <property type="evidence" value="ECO:0007669"/>
    <property type="project" value="TreeGrafter"/>
</dbReference>
<dbReference type="Gene3D" id="3.40.50.720">
    <property type="entry name" value="NAD(P)-binding Rossmann-like Domain"/>
    <property type="match status" value="1"/>
</dbReference>
<dbReference type="EMBL" id="AGEY01000211">
    <property type="protein sequence ID" value="EHL95151.1"/>
    <property type="molecule type" value="Genomic_DNA"/>
</dbReference>
<feature type="domain" description="THIF-type NAD/FAD binding fold" evidence="1">
    <location>
        <begin position="43"/>
        <end position="276"/>
    </location>
</feature>
<dbReference type="GO" id="GO:0005829">
    <property type="term" value="C:cytosol"/>
    <property type="evidence" value="ECO:0007669"/>
    <property type="project" value="TreeGrafter"/>
</dbReference>
<sequence length="382" mass="42229">MCIFQQTGNSIINCVCQLINRAFKAYLAIKVGRKGREEKMNRYDRQERVKQIGQIGQSKIRQATILIAGVGALGTYAAEQLTRAGIGHLILVDPDTVTLTNLQRQSLFTEADVASHKLKVTAAKEHLTAINSAVDIQVYPEPLTDSHLADLTFDLTLDCLDNYSARDLLNRAAIIHGFDYVFASCAGSFGNVMPISPIKHPCLNCAFPNLADLKRTDCDLIGVNTALVPLVSAVQVSVALHYLVDPSTVDFDHLITLDNWSLSQQKFQVLKAPDCPTCANRNWSVTKSTDQESLRVLCGTQTYAVTQSGKHLVTATKQLLAAHKVPFNVFKNFIQFHWMGSSMSLFKNGKLLLYGIADLQTADERYQQFKAALSTYQEVQSS</sequence>
<dbReference type="InterPro" id="IPR035985">
    <property type="entry name" value="Ubiquitin-activating_enz"/>
</dbReference>
<dbReference type="GO" id="GO:0004792">
    <property type="term" value="F:thiosulfate-cyanide sulfurtransferase activity"/>
    <property type="evidence" value="ECO:0007669"/>
    <property type="project" value="TreeGrafter"/>
</dbReference>
<dbReference type="HOGENOM" id="CLU_013325_10_1_9"/>
<dbReference type="STRING" id="797515.HMPREF9103_03123"/>
<dbReference type="Proteomes" id="UP000004625">
    <property type="component" value="Unassembled WGS sequence"/>
</dbReference>
<comment type="caution">
    <text evidence="2">The sequence shown here is derived from an EMBL/GenBank/DDBJ whole genome shotgun (WGS) entry which is preliminary data.</text>
</comment>
<dbReference type="PANTHER" id="PTHR10953">
    <property type="entry name" value="UBIQUITIN-ACTIVATING ENZYME E1"/>
    <property type="match status" value="1"/>
</dbReference>
<dbReference type="GO" id="GO:0008146">
    <property type="term" value="F:sulfotransferase activity"/>
    <property type="evidence" value="ECO:0007669"/>
    <property type="project" value="TreeGrafter"/>
</dbReference>
<proteinExistence type="predicted"/>
<protein>
    <submittedName>
        <fullName evidence="2">ThiF family protein</fullName>
    </submittedName>
</protein>
<evidence type="ECO:0000313" key="3">
    <source>
        <dbReference type="Proteomes" id="UP000004625"/>
    </source>
</evidence>
<reference evidence="2 3" key="1">
    <citation type="submission" date="2011-09" db="EMBL/GenBank/DDBJ databases">
        <authorList>
            <person name="Weinstock G."/>
            <person name="Sodergren E."/>
            <person name="Clifton S."/>
            <person name="Fulton L."/>
            <person name="Fulton B."/>
            <person name="Courtney L."/>
            <person name="Fronick C."/>
            <person name="Harrison M."/>
            <person name="Strong C."/>
            <person name="Farmer C."/>
            <person name="Delahaunty K."/>
            <person name="Markovic C."/>
            <person name="Hall O."/>
            <person name="Minx P."/>
            <person name="Tomlinson C."/>
            <person name="Mitreva M."/>
            <person name="Hou S."/>
            <person name="Chen J."/>
            <person name="Wollam A."/>
            <person name="Pepin K.H."/>
            <person name="Johnson M."/>
            <person name="Bhonagiri V."/>
            <person name="Zhang X."/>
            <person name="Suruliraj S."/>
            <person name="Warren W."/>
            <person name="Chinwalla A."/>
            <person name="Mardis E.R."/>
            <person name="Wilson R.K."/>
        </authorList>
    </citation>
    <scope>NUCLEOTIDE SEQUENCE [LARGE SCALE GENOMIC DNA]</scope>
    <source>
        <strain evidence="2 3">F0439</strain>
    </source>
</reference>
<name>G9ZTN8_9LACO</name>
<accession>G9ZTN8</accession>
<evidence type="ECO:0000259" key="1">
    <source>
        <dbReference type="Pfam" id="PF00899"/>
    </source>
</evidence>
<dbReference type="Pfam" id="PF00899">
    <property type="entry name" value="ThiF"/>
    <property type="match status" value="1"/>
</dbReference>
<dbReference type="GO" id="GO:0008641">
    <property type="term" value="F:ubiquitin-like modifier activating enzyme activity"/>
    <property type="evidence" value="ECO:0007669"/>
    <property type="project" value="InterPro"/>
</dbReference>
<organism evidence="2 3">
    <name type="scientific">Lentilactobacillus parafarraginis F0439</name>
    <dbReference type="NCBI Taxonomy" id="797515"/>
    <lineage>
        <taxon>Bacteria</taxon>
        <taxon>Bacillati</taxon>
        <taxon>Bacillota</taxon>
        <taxon>Bacilli</taxon>
        <taxon>Lactobacillales</taxon>
        <taxon>Lactobacillaceae</taxon>
        <taxon>Lentilactobacillus</taxon>
    </lineage>
</organism>
<dbReference type="SUPFAM" id="SSF69572">
    <property type="entry name" value="Activating enzymes of the ubiquitin-like proteins"/>
    <property type="match status" value="1"/>
</dbReference>
<dbReference type="PATRIC" id="fig|797515.3.peg.2838"/>
<dbReference type="eggNOG" id="COG0476">
    <property type="taxonomic scope" value="Bacteria"/>
</dbReference>
<dbReference type="InterPro" id="IPR000594">
    <property type="entry name" value="ThiF_NAD_FAD-bd"/>
</dbReference>